<proteinExistence type="predicted"/>
<organism evidence="1 2">
    <name type="scientific">Corallibacter vietnamensis</name>
    <dbReference type="NCBI Taxonomy" id="904130"/>
    <lineage>
        <taxon>Bacteria</taxon>
        <taxon>Pseudomonadati</taxon>
        <taxon>Bacteroidota</taxon>
        <taxon>Flavobacteriia</taxon>
        <taxon>Flavobacteriales</taxon>
        <taxon>Flavobacteriaceae</taxon>
        <taxon>Corallibacter</taxon>
    </lineage>
</organism>
<sequence>MQLINSDLFSKIKNSYTIKNGVVYFFENFFVTEINEGVVQDFENTKDLIPLVDLHFGTDKPFGIISNRINSFSINLLDSEKFRERYPNAIAKAVVSYSEQTTKLFQLESHFCDVKRKEFKCLLESEKWITNELNILEEVI</sequence>
<evidence type="ECO:0000313" key="1">
    <source>
        <dbReference type="EMBL" id="GAA3791108.1"/>
    </source>
</evidence>
<dbReference type="RefSeq" id="WP_344730893.1">
    <property type="nucleotide sequence ID" value="NZ_BAABBI010000005.1"/>
</dbReference>
<accession>A0ABP7HFM0</accession>
<reference evidence="2" key="1">
    <citation type="journal article" date="2019" name="Int. J. Syst. Evol. Microbiol.">
        <title>The Global Catalogue of Microorganisms (GCM) 10K type strain sequencing project: providing services to taxonomists for standard genome sequencing and annotation.</title>
        <authorList>
            <consortium name="The Broad Institute Genomics Platform"/>
            <consortium name="The Broad Institute Genome Sequencing Center for Infectious Disease"/>
            <person name="Wu L."/>
            <person name="Ma J."/>
        </authorList>
    </citation>
    <scope>NUCLEOTIDE SEQUENCE [LARGE SCALE GENOMIC DNA]</scope>
    <source>
        <strain evidence="2">JCM 17525</strain>
    </source>
</reference>
<evidence type="ECO:0000313" key="2">
    <source>
        <dbReference type="Proteomes" id="UP001501456"/>
    </source>
</evidence>
<keyword evidence="2" id="KW-1185">Reference proteome</keyword>
<comment type="caution">
    <text evidence="1">The sequence shown here is derived from an EMBL/GenBank/DDBJ whole genome shotgun (WGS) entry which is preliminary data.</text>
</comment>
<gene>
    <name evidence="1" type="ORF">GCM10022271_24440</name>
</gene>
<name>A0ABP7HFM0_9FLAO</name>
<dbReference type="Proteomes" id="UP001501456">
    <property type="component" value="Unassembled WGS sequence"/>
</dbReference>
<protein>
    <submittedName>
        <fullName evidence="1">Uncharacterized protein</fullName>
    </submittedName>
</protein>
<dbReference type="EMBL" id="BAABBI010000005">
    <property type="protein sequence ID" value="GAA3791108.1"/>
    <property type="molecule type" value="Genomic_DNA"/>
</dbReference>